<dbReference type="Proteomes" id="UP000315369">
    <property type="component" value="Unassembled WGS sequence"/>
</dbReference>
<dbReference type="EMBL" id="VIFM01000050">
    <property type="protein sequence ID" value="TQF15142.1"/>
    <property type="molecule type" value="Genomic_DNA"/>
</dbReference>
<sequence length="300" mass="33132">MSDPREFQSRPLDRFLEKRPPLDCLGQWDETVHDAFLLSGRLDTPAEKAWLKETFLALRQRACADLVAFHDELMVTPYGGTDVVCPEGYSPWRVEFGLSLFPKREQGFARFECVVEFSLYETCPDAFRVLEVLPEASAQVKACAEQRGSLQLESLRQARLVLPMPKARRAAEVAVEFYGKPGPRPSLHDAVRTCVKAEALGDTAACWRLDASAPSRVPGAESHSLAVILAVRPDAPAIQAAGSLLAYSQENWLDAVVGDHWRKFLSSVREFQGSGAPAEAYGEWMDILVPPSTGTRVAAE</sequence>
<comment type="caution">
    <text evidence="1">The sequence shown here is derived from an EMBL/GenBank/DDBJ whole genome shotgun (WGS) entry which is preliminary data.</text>
</comment>
<reference evidence="1 2" key="1">
    <citation type="submission" date="2019-06" db="EMBL/GenBank/DDBJ databases">
        <authorList>
            <person name="Livingstone P."/>
            <person name="Whitworth D."/>
        </authorList>
    </citation>
    <scope>NUCLEOTIDE SEQUENCE [LARGE SCALE GENOMIC DNA]</scope>
    <source>
        <strain evidence="1 2">AM401</strain>
    </source>
</reference>
<gene>
    <name evidence="1" type="ORF">FJV41_15125</name>
</gene>
<dbReference type="RefSeq" id="WP_141643183.1">
    <property type="nucleotide sequence ID" value="NZ_VIFM01000050.1"/>
</dbReference>
<evidence type="ECO:0000313" key="1">
    <source>
        <dbReference type="EMBL" id="TQF15142.1"/>
    </source>
</evidence>
<evidence type="ECO:0000313" key="2">
    <source>
        <dbReference type="Proteomes" id="UP000315369"/>
    </source>
</evidence>
<dbReference type="AlphaFoldDB" id="A0A540X1J6"/>
<accession>A0A540X1J6</accession>
<protein>
    <submittedName>
        <fullName evidence="1">Uncharacterized protein</fullName>
    </submittedName>
</protein>
<organism evidence="1 2">
    <name type="scientific">Myxococcus llanfairpwllgwyngyllgogerychwyrndrobwllllantysiliogogogochensis</name>
    <dbReference type="NCBI Taxonomy" id="2590453"/>
    <lineage>
        <taxon>Bacteria</taxon>
        <taxon>Pseudomonadati</taxon>
        <taxon>Myxococcota</taxon>
        <taxon>Myxococcia</taxon>
        <taxon>Myxococcales</taxon>
        <taxon>Cystobacterineae</taxon>
        <taxon>Myxococcaceae</taxon>
        <taxon>Myxococcus</taxon>
    </lineage>
</organism>
<name>A0A540X1J6_9BACT</name>
<keyword evidence="2" id="KW-1185">Reference proteome</keyword>
<proteinExistence type="predicted"/>
<dbReference type="OrthoDB" id="5514620at2"/>